<evidence type="ECO:0000313" key="3">
    <source>
        <dbReference type="RefSeq" id="XP_048320199.2"/>
    </source>
</evidence>
<proteinExistence type="predicted"/>
<evidence type="ECO:0000256" key="1">
    <source>
        <dbReference type="SAM" id="MobiDB-lite"/>
    </source>
</evidence>
<dbReference type="PANTHER" id="PTHR37256">
    <property type="entry name" value="E1A-BINDING PROTEIN P400-LIKE"/>
    <property type="match status" value="1"/>
</dbReference>
<evidence type="ECO:0000313" key="2">
    <source>
        <dbReference type="Proteomes" id="UP001652623"/>
    </source>
</evidence>
<feature type="compositionally biased region" description="Low complexity" evidence="1">
    <location>
        <begin position="47"/>
        <end position="61"/>
    </location>
</feature>
<feature type="region of interest" description="Disordered" evidence="1">
    <location>
        <begin position="42"/>
        <end position="61"/>
    </location>
</feature>
<protein>
    <submittedName>
        <fullName evidence="3">Uncharacterized protein LOC125419091</fullName>
    </submittedName>
</protein>
<gene>
    <name evidence="3" type="primary">LOC125419091</name>
</gene>
<dbReference type="RefSeq" id="XP_048320199.2">
    <property type="nucleotide sequence ID" value="XM_048464242.2"/>
</dbReference>
<dbReference type="PANTHER" id="PTHR37256:SF3">
    <property type="entry name" value="FORMIN-F-LIKE"/>
    <property type="match status" value="1"/>
</dbReference>
<organism evidence="2 3">
    <name type="scientific">Ziziphus jujuba</name>
    <name type="common">Chinese jujube</name>
    <name type="synonym">Ziziphus sativa</name>
    <dbReference type="NCBI Taxonomy" id="326968"/>
    <lineage>
        <taxon>Eukaryota</taxon>
        <taxon>Viridiplantae</taxon>
        <taxon>Streptophyta</taxon>
        <taxon>Embryophyta</taxon>
        <taxon>Tracheophyta</taxon>
        <taxon>Spermatophyta</taxon>
        <taxon>Magnoliopsida</taxon>
        <taxon>eudicotyledons</taxon>
        <taxon>Gunneridae</taxon>
        <taxon>Pentapetalae</taxon>
        <taxon>rosids</taxon>
        <taxon>fabids</taxon>
        <taxon>Rosales</taxon>
        <taxon>Rhamnaceae</taxon>
        <taxon>Paliureae</taxon>
        <taxon>Ziziphus</taxon>
    </lineage>
</organism>
<keyword evidence="2" id="KW-1185">Reference proteome</keyword>
<accession>A0ABM3I436</accession>
<feature type="region of interest" description="Disordered" evidence="1">
    <location>
        <begin position="1"/>
        <end position="27"/>
    </location>
</feature>
<dbReference type="Proteomes" id="UP001652623">
    <property type="component" value="Chromosome 6"/>
</dbReference>
<sequence length="232" mass="24917">MASQKTISPKSPMRRRSRTRKVTQDSVINVAEARREIAFALHLHRTSSPSSSSSSSSSSSPSPLSSSAFVAQMGTSESPCSIYGCDLKKQVLYGSSSPYCYPLLESMPIPGPIWSTTAPSVLASNGGGAPVVVPSASSIAKEVLEFEWEESQKAASYNWWFGFLKTLDDANNAEDYSKFKYSLGNNALLNGSCFGKIGEEVGGFVGANDHQSPSPDEWLLFPTADEDEPSIP</sequence>
<name>A0ABM3I436_ZIZJJ</name>
<feature type="compositionally biased region" description="Basic residues" evidence="1">
    <location>
        <begin position="12"/>
        <end position="21"/>
    </location>
</feature>
<dbReference type="GeneID" id="125419091"/>
<feature type="region of interest" description="Disordered" evidence="1">
    <location>
        <begin position="212"/>
        <end position="232"/>
    </location>
</feature>
<reference evidence="3" key="1">
    <citation type="submission" date="2025-08" db="UniProtKB">
        <authorList>
            <consortium name="RefSeq"/>
        </authorList>
    </citation>
    <scope>IDENTIFICATION</scope>
    <source>
        <tissue evidence="3">Seedling</tissue>
    </source>
</reference>